<dbReference type="Proteomes" id="UP001430356">
    <property type="component" value="Unassembled WGS sequence"/>
</dbReference>
<feature type="region of interest" description="Disordered" evidence="1">
    <location>
        <begin position="894"/>
        <end position="913"/>
    </location>
</feature>
<dbReference type="EMBL" id="JAECZO010000025">
    <property type="protein sequence ID" value="KAK7202132.1"/>
    <property type="molecule type" value="Genomic_DNA"/>
</dbReference>
<evidence type="ECO:0000313" key="2">
    <source>
        <dbReference type="EMBL" id="KAK7202132.1"/>
    </source>
</evidence>
<dbReference type="PANTHER" id="PTHR35615:SF8">
    <property type="entry name" value="TRANSMEMBRANE PROTEIN"/>
    <property type="match status" value="1"/>
</dbReference>
<dbReference type="SUPFAM" id="SSF52540">
    <property type="entry name" value="P-loop containing nucleoside triphosphate hydrolases"/>
    <property type="match status" value="1"/>
</dbReference>
<feature type="region of interest" description="Disordered" evidence="1">
    <location>
        <begin position="190"/>
        <end position="237"/>
    </location>
</feature>
<feature type="region of interest" description="Disordered" evidence="1">
    <location>
        <begin position="1"/>
        <end position="111"/>
    </location>
</feature>
<gene>
    <name evidence="2" type="ORF">NESM_000282400</name>
</gene>
<keyword evidence="3" id="KW-1185">Reference proteome</keyword>
<feature type="region of interest" description="Disordered" evidence="1">
    <location>
        <begin position="420"/>
        <end position="507"/>
    </location>
</feature>
<name>A0AAW0F9R9_9TRYP</name>
<dbReference type="InterPro" id="IPR027417">
    <property type="entry name" value="P-loop_NTPase"/>
</dbReference>
<comment type="caution">
    <text evidence="2">The sequence shown here is derived from an EMBL/GenBank/DDBJ whole genome shotgun (WGS) entry which is preliminary data.</text>
</comment>
<feature type="compositionally biased region" description="Low complexity" evidence="1">
    <location>
        <begin position="423"/>
        <end position="433"/>
    </location>
</feature>
<feature type="compositionally biased region" description="Low complexity" evidence="1">
    <location>
        <begin position="63"/>
        <end position="96"/>
    </location>
</feature>
<reference evidence="2 3" key="1">
    <citation type="journal article" date="2021" name="MBio">
        <title>A New Model Trypanosomatid, Novymonas esmeraldas: Genomic Perception of Its 'Candidatus Pandoraea novymonadis' Endosymbiont.</title>
        <authorList>
            <person name="Zakharova A."/>
            <person name="Saura A."/>
            <person name="Butenko A."/>
            <person name="Podesvova L."/>
            <person name="Warmusova S."/>
            <person name="Kostygov A.Y."/>
            <person name="Nenarokova A."/>
            <person name="Lukes J."/>
            <person name="Opperdoes F.R."/>
            <person name="Yurchenko V."/>
        </authorList>
    </citation>
    <scope>NUCLEOTIDE SEQUENCE [LARGE SCALE GENOMIC DNA]</scope>
    <source>
        <strain evidence="2 3">E262AT.01</strain>
    </source>
</reference>
<accession>A0AAW0F9R9</accession>
<evidence type="ECO:0000256" key="1">
    <source>
        <dbReference type="SAM" id="MobiDB-lite"/>
    </source>
</evidence>
<feature type="region of interest" description="Disordered" evidence="1">
    <location>
        <begin position="271"/>
        <end position="293"/>
    </location>
</feature>
<organism evidence="2 3">
    <name type="scientific">Novymonas esmeraldas</name>
    <dbReference type="NCBI Taxonomy" id="1808958"/>
    <lineage>
        <taxon>Eukaryota</taxon>
        <taxon>Discoba</taxon>
        <taxon>Euglenozoa</taxon>
        <taxon>Kinetoplastea</taxon>
        <taxon>Metakinetoplastina</taxon>
        <taxon>Trypanosomatida</taxon>
        <taxon>Trypanosomatidae</taxon>
        <taxon>Novymonas</taxon>
    </lineage>
</organism>
<proteinExistence type="predicted"/>
<dbReference type="PANTHER" id="PTHR35615">
    <property type="entry name" value="PRESENT IN THE OUTER MITOCHONDRIAL MEMBRANE PROTEOME 22-RELATED"/>
    <property type="match status" value="1"/>
</dbReference>
<feature type="compositionally biased region" description="Low complexity" evidence="1">
    <location>
        <begin position="202"/>
        <end position="225"/>
    </location>
</feature>
<feature type="region of interest" description="Disordered" evidence="1">
    <location>
        <begin position="1401"/>
        <end position="1431"/>
    </location>
</feature>
<feature type="compositionally biased region" description="Basic residues" evidence="1">
    <location>
        <begin position="1"/>
        <end position="10"/>
    </location>
</feature>
<sequence>MVWWPKRRASSSRGAGHAETPPRRHSSGYSDLPSVGAASAEANPLDAVPRISAVRYGGNYKHPSTSASSSATGTSPRSPVASGTRASRASRSARSSIAPPHTGTAGNTPEFATVTIPRGLRPQQVPPPLHAEEEWGVLPAGAPSSASRRTDDLVQRWADAYRFGTLVPMYSVLRPAFKSGDVQRLMPARRAGGGSRVGFTHTGTATSTTTGSSVSPSPSLLSSLLPMPPGGHPQEHGLLSESAEEDAWMDEAGYLHLGSFSVRAAPPAAAAAAEARPDPHRVNTGASSAPPEVAVDSHVGEVRDRCGVSSGPTAEPLQLLCPLADSFATARLRREYSVDDLLARPPTTSPTSPSPPLSASQCPYLLLPRPSDIGWRPTSPARSPPPDVVDRVAAAAAPAGGEVARPRAVVDAMPWTTQDISLKGSSASEADGAAGDKAEMRYPGWSSEAGGSSVPCTPDEAAELPVDSNEGGGGGLSSGTQATPTHGHHAVPPPPPRECPPADAAATTSAPAVAVTSGAAARAARTGATVSFALPPSSARFRCGGRSAAALAEERMLTLLVLAKPAVKAVVKSTGGNGAQVSLPIVRAGGETPKGLCRVVVDEAVVAAAEEPCVEALLLRELAEEMCDGHSTALLLSVAGGCGGLGHRTVETALHLVLAAATRRLSEAQAEGTGAGACVDGASDYYCKLEVSIVLLHRGKQATDLVAVGSEAREAKEEEGRGAVTSLTRPVANPLAGTWCDNTVFQAVRSGAQLQKLLEPVAAWLEKTPEEADQAGETLGVYAALRQVHHISRPASERSATLSSLLIYVARTPDGAVGLVQDRDSGTLLQRSLLRRVGDGCFSVAAACVSEHSGGTDAYASLCAEAKTLPNSGFASGNATRYVHALRESLAREAAASRAVSPPATEQQQQQQQQQLLLRRSLLTRMEALLEDPENSVIPFFPDRVASHEEVAEKTEALARANAARDDNLSSLTSSVHSMSSDKCSFRVPTTAEALAMFSDCRVHTVAISDATESCGFEVVEGASGGLVRLDDRTTHPMDEVRTRRSLPPLHTQPIASTTSALCSLFASGHNAAVVSFDGRSDNVFSSPVWYVLAEAMERVLDGGNDNGGGGASHHLRIAFSLIRLNGEALDLLEPGATMVPLQVATSPIFGTTVHTSQLHRLTSQEELRPILHRVAQAATTQWTSDAFLYVSLVNCFSAADDVSVASFSFTVTGSHTVACRRILANGAEQDGPPLHPEVVRLHHGALAGSAATVFLTSLHNEEDSSVAVEMANSAVPRLKKTPTRSGSVSEFVRRTRNGLERRRLKAHAASAEERHHMERMEVRISEMLDDYTALLRSDAQELPRSYVNDHVVPPLPRDAAAAAAGHTPAPPTLAVPPSPLAASARTVSVAVPEDRFCKNAKEALPGGGGGGRRAAEDDSRGAPSAACSFGSGANSTSSSLMLEAVQQQHPLWVLGVERTGAAAAGISVTAKEARWAPTGERFDTDGVLFYEPALPDTKLLFTEGCGAVQAMLRSARAGRSCALLGLTDVAADGNPEHVRSQPLWRSYAALLLNTCFWDSDGSGTTWREGSELHLRLCAVQDRTLRHDFLAGDAPPPSSSLTSSPSSSSSLLLPSRVALAASPLFGPVVRNTTVMRATTLQECQRVLRNGLHALNELGGEYASGTIVIASAVLKNVTTDDVIFSSLTAFAGRVQRDLPAVRDVLAMDPRGAAPPSLYHYALRGPCHLMCLTTLGSADAGHSVEALRLSQSIRYGSAQPVPSGSLRQCVREQQEVLAERNGPLSPQARAATTNVLGELTKMLRDTSAPVVIFPLQEDGAPSLLADGWGASGYLHSGASLSFKSASTTPTSNGVDGVGGGGGGRCRCTAVVTSAPRGATPTLEVRVDANTVRTTRAVFPFTEVVLRADGTSLLRPSLLASVAERVQRGFNTSLIVADGVGSCSGVALLSKLVSALIKQPDSGRVRKTLYMSVTAARYPVSGGSDTPTPTVKDLFDAGGDFFPLRVARSLFFGACVDGARFSSLSRIGDVYLTLKDAQRACSFIQASLNVTMVLKQVIRTEDGRGVEDVVMSSLFAVVNSAENGQGPYACSVFDAMLDRRAAALAEAAGVVSPPSHDARLAWRRCLLADALGGENFTYGVVGVSASAASEEATSLLRFGARLMQVPCHPPPRSSARDVLRRAETHLGCADSSTVDAQSARCHMRWDWKAVKAEAEEMLRAPDTCKPQAFLCE</sequence>
<evidence type="ECO:0000313" key="3">
    <source>
        <dbReference type="Proteomes" id="UP001430356"/>
    </source>
</evidence>
<protein>
    <submittedName>
        <fullName evidence="2">Uncharacterized protein</fullName>
    </submittedName>
</protein>